<protein>
    <submittedName>
        <fullName evidence="1">Winged helix-turn-helix transcriptional regulator</fullName>
    </submittedName>
</protein>
<organism evidence="1 2">
    <name type="scientific">Treponema peruense</name>
    <dbReference type="NCBI Taxonomy" id="2787628"/>
    <lineage>
        <taxon>Bacteria</taxon>
        <taxon>Pseudomonadati</taxon>
        <taxon>Spirochaetota</taxon>
        <taxon>Spirochaetia</taxon>
        <taxon>Spirochaetales</taxon>
        <taxon>Treponemataceae</taxon>
        <taxon>Treponema</taxon>
    </lineage>
</organism>
<evidence type="ECO:0000313" key="1">
    <source>
        <dbReference type="EMBL" id="QQA02151.1"/>
    </source>
</evidence>
<keyword evidence="2" id="KW-1185">Reference proteome</keyword>
<dbReference type="InterPro" id="IPR036388">
    <property type="entry name" value="WH-like_DNA-bd_sf"/>
</dbReference>
<sequence length="185" mass="20389">MQPDLALLQNISDTLEQDSLASQRKLAEGSGITVGSMNAVLKRFVERGWIMFTNVNKRKLAYALTPAGLEELARRGKTFALRTLQIANNYSNSVVHLFNKVRAEGKNEVILYGTSYIKFVFSYAAGEVGLKFSQVSADAEVEQDAYCIAGELNAEDVQKDLVNKGCVSVYDIIEDDRNLISKAGN</sequence>
<dbReference type="RefSeq" id="WP_198443612.1">
    <property type="nucleotide sequence ID" value="NZ_CBCSHE010000003.1"/>
</dbReference>
<proteinExistence type="predicted"/>
<dbReference type="Pfam" id="PF13412">
    <property type="entry name" value="HTH_24"/>
    <property type="match status" value="1"/>
</dbReference>
<name>A0A7T3RFI9_9SPIR</name>
<dbReference type="InterPro" id="IPR036390">
    <property type="entry name" value="WH_DNA-bd_sf"/>
</dbReference>
<dbReference type="Proteomes" id="UP000595224">
    <property type="component" value="Chromosome"/>
</dbReference>
<accession>A0A7T3RFI9</accession>
<gene>
    <name evidence="1" type="ORF">IWA51_06120</name>
</gene>
<reference evidence="1 2" key="1">
    <citation type="submission" date="2020-11" db="EMBL/GenBank/DDBJ databases">
        <title>Treponema Peruensis nv. sp., first commensal Treponema isolated from human feces.</title>
        <authorList>
            <person name="Belkhou C."/>
            <person name="Raes J."/>
        </authorList>
    </citation>
    <scope>NUCLEOTIDE SEQUENCE [LARGE SCALE GENOMIC DNA]</scope>
    <source>
        <strain evidence="1 2">RCC2812</strain>
    </source>
</reference>
<dbReference type="Gene3D" id="1.10.10.10">
    <property type="entry name" value="Winged helix-like DNA-binding domain superfamily/Winged helix DNA-binding domain"/>
    <property type="match status" value="1"/>
</dbReference>
<evidence type="ECO:0000313" key="2">
    <source>
        <dbReference type="Proteomes" id="UP000595224"/>
    </source>
</evidence>
<dbReference type="AlphaFoldDB" id="A0A7T3RFI9"/>
<dbReference type="SUPFAM" id="SSF46785">
    <property type="entry name" value="Winged helix' DNA-binding domain"/>
    <property type="match status" value="1"/>
</dbReference>
<dbReference type="KEGG" id="tper:IWA51_06120"/>
<dbReference type="EMBL" id="CP064936">
    <property type="protein sequence ID" value="QQA02151.1"/>
    <property type="molecule type" value="Genomic_DNA"/>
</dbReference>